<accession>A0A8E0WMB6</accession>
<evidence type="ECO:0000313" key="2">
    <source>
        <dbReference type="Proteomes" id="UP000027161"/>
    </source>
</evidence>
<gene>
    <name evidence="1" type="ORF">REISMN_04615</name>
</gene>
<dbReference type="AlphaFoldDB" id="A0A8E0WMB6"/>
<name>A0A8E0WMB6_9RICK</name>
<dbReference type="Proteomes" id="UP000027161">
    <property type="component" value="Unassembled WGS sequence"/>
</dbReference>
<keyword evidence="2" id="KW-1185">Reference proteome</keyword>
<reference evidence="1 2" key="1">
    <citation type="submission" date="2014-02" db="EMBL/GenBank/DDBJ databases">
        <title>Draft genome sequence of Rickettsia buchneri sp. nov. ISO7T.</title>
        <authorList>
            <person name="Felsheim R.F."/>
            <person name="Kurtti T.J."/>
            <person name="Munderloh U.G."/>
        </authorList>
    </citation>
    <scope>NUCLEOTIDE SEQUENCE [LARGE SCALE GENOMIC DNA]</scope>
    <source>
        <strain evidence="1 2">ISO7</strain>
    </source>
</reference>
<organism evidence="1 2">
    <name type="scientific">Rickettsia tamurae subsp. buchneri</name>
    <dbReference type="NCBI Taxonomy" id="1462938"/>
    <lineage>
        <taxon>Bacteria</taxon>
        <taxon>Pseudomonadati</taxon>
        <taxon>Pseudomonadota</taxon>
        <taxon>Alphaproteobacteria</taxon>
        <taxon>Rickettsiales</taxon>
        <taxon>Rickettsiaceae</taxon>
        <taxon>Rickettsieae</taxon>
        <taxon>Rickettsia</taxon>
        <taxon>spotted fever group</taxon>
    </lineage>
</organism>
<sequence>MIGMNGVGTTTLSCFLSGQKLEENEDRSLICERTGI</sequence>
<dbReference type="EMBL" id="JFKF01000094">
    <property type="protein sequence ID" value="KDO02907.1"/>
    <property type="molecule type" value="Genomic_DNA"/>
</dbReference>
<evidence type="ECO:0000313" key="1">
    <source>
        <dbReference type="EMBL" id="KDO02907.1"/>
    </source>
</evidence>
<comment type="caution">
    <text evidence="1">The sequence shown here is derived from an EMBL/GenBank/DDBJ whole genome shotgun (WGS) entry which is preliminary data.</text>
</comment>
<protein>
    <submittedName>
        <fullName evidence="1">Uncharacterized protein</fullName>
    </submittedName>
</protein>
<proteinExistence type="predicted"/>